<reference evidence="2" key="1">
    <citation type="submission" date="2020-05" db="EMBL/GenBank/DDBJ databases">
        <title>Complete genome sequence of Pseudomonas sp. Sm006.</title>
        <authorList>
            <person name="Takeuchi K."/>
            <person name="Someya N."/>
        </authorList>
    </citation>
    <scope>NUCLEOTIDE SEQUENCE</scope>
    <source>
        <strain evidence="2">Sm006</strain>
    </source>
</reference>
<feature type="transmembrane region" description="Helical" evidence="1">
    <location>
        <begin position="205"/>
        <end position="225"/>
    </location>
</feature>
<accession>A0AAU7YCI4</accession>
<dbReference type="InterPro" id="IPR025333">
    <property type="entry name" value="DUF4239"/>
</dbReference>
<evidence type="ECO:0000256" key="1">
    <source>
        <dbReference type="SAM" id="Phobius"/>
    </source>
</evidence>
<sequence length="253" mass="28423">MESVLIAAGVFVCLILASLLMMHWYPKLSARHKDEETNTVVRLVANIFVVMTSLVFGLMINSAKNTFEAIDTNMHAYATSLIIFDRTLKNYGEAAQETRLRLAAYVERAIANPYRGDEALQHRNSPATQFLDNIGVALAAITPGSRYQETQLTDLRRQYHSLIEQRWRIVEQSEGTIPMPLIGMLVAWLTLIYASFGYRAPRNPMVIGMFTVSSLLIATSVYLVLDMDIPFHGPIQISDAPLRRALAEMQMQG</sequence>
<dbReference type="EMBL" id="AP023081">
    <property type="protein sequence ID" value="BCD89188.1"/>
    <property type="molecule type" value="Genomic_DNA"/>
</dbReference>
<dbReference type="Pfam" id="PF14023">
    <property type="entry name" value="Bestrophin-like"/>
    <property type="match status" value="1"/>
</dbReference>
<name>A0AAU7YCI4_9PSED</name>
<keyword evidence="1" id="KW-0812">Transmembrane</keyword>
<feature type="transmembrane region" description="Helical" evidence="1">
    <location>
        <begin position="177"/>
        <end position="198"/>
    </location>
</feature>
<dbReference type="EMBL" id="CP158373">
    <property type="protein sequence ID" value="XBY66762.1"/>
    <property type="molecule type" value="Genomic_DNA"/>
</dbReference>
<feature type="transmembrane region" description="Helical" evidence="1">
    <location>
        <begin position="40"/>
        <end position="60"/>
    </location>
</feature>
<protein>
    <submittedName>
        <fullName evidence="3">DUF4239 domain-containing protein</fullName>
    </submittedName>
</protein>
<dbReference type="RefSeq" id="WP_021220142.1">
    <property type="nucleotide sequence ID" value="NZ_AP023081.1"/>
</dbReference>
<dbReference type="Proteomes" id="UP001064896">
    <property type="component" value="Chromosome"/>
</dbReference>
<evidence type="ECO:0000313" key="2">
    <source>
        <dbReference type="EMBL" id="BCD89188.1"/>
    </source>
</evidence>
<evidence type="ECO:0000313" key="3">
    <source>
        <dbReference type="EMBL" id="XBY66762.1"/>
    </source>
</evidence>
<gene>
    <name evidence="3" type="ORF">ABS648_13645</name>
    <name evidence="2" type="ORF">PSm6_55950</name>
</gene>
<organism evidence="3">
    <name type="scientific">Pseudomonas solani</name>
    <dbReference type="NCBI Taxonomy" id="2731552"/>
    <lineage>
        <taxon>Bacteria</taxon>
        <taxon>Pseudomonadati</taxon>
        <taxon>Pseudomonadota</taxon>
        <taxon>Gammaproteobacteria</taxon>
        <taxon>Pseudomonadales</taxon>
        <taxon>Pseudomonadaceae</taxon>
        <taxon>Pseudomonas</taxon>
    </lineage>
</organism>
<proteinExistence type="predicted"/>
<dbReference type="AlphaFoldDB" id="A0AAU7YCI4"/>
<keyword evidence="1" id="KW-1133">Transmembrane helix</keyword>
<keyword evidence="4" id="KW-1185">Reference proteome</keyword>
<keyword evidence="1" id="KW-0472">Membrane</keyword>
<evidence type="ECO:0000313" key="4">
    <source>
        <dbReference type="Proteomes" id="UP001064896"/>
    </source>
</evidence>
<feature type="transmembrane region" description="Helical" evidence="1">
    <location>
        <begin position="6"/>
        <end position="28"/>
    </location>
</feature>
<reference evidence="3" key="2">
    <citation type="submission" date="2023-08" db="EMBL/GenBank/DDBJ databases">
        <title>Increased levels of nutrients transform a symbiont into a lethal pathobiont.</title>
        <authorList>
            <person name="Lachnit T."/>
            <person name="Ulrich L."/>
            <person name="Willmer F.M."/>
            <person name="Hasenbein T."/>
            <person name="Steiner L.X."/>
            <person name="Wolters M."/>
            <person name="Herbst E.M."/>
            <person name="Deines P."/>
        </authorList>
    </citation>
    <scope>NUCLEOTIDE SEQUENCE</scope>
    <source>
        <strain evidence="3">T3</strain>
    </source>
</reference>